<feature type="compositionally biased region" description="Low complexity" evidence="1">
    <location>
        <begin position="275"/>
        <end position="288"/>
    </location>
</feature>
<reference evidence="2" key="1">
    <citation type="submission" date="2017-09" db="EMBL/GenBank/DDBJ databases">
        <title>Polyketide synthases of a Diaporthe helianthi virulent isolate.</title>
        <authorList>
            <person name="Baroncelli R."/>
        </authorList>
    </citation>
    <scope>NUCLEOTIDE SEQUENCE [LARGE SCALE GENOMIC DNA]</scope>
    <source>
        <strain evidence="2">7/96</strain>
    </source>
</reference>
<evidence type="ECO:0000256" key="1">
    <source>
        <dbReference type="SAM" id="MobiDB-lite"/>
    </source>
</evidence>
<dbReference type="EMBL" id="MAVT02000145">
    <property type="protein sequence ID" value="POS78984.1"/>
    <property type="molecule type" value="Genomic_DNA"/>
</dbReference>
<feature type="compositionally biased region" description="Polar residues" evidence="1">
    <location>
        <begin position="25"/>
        <end position="47"/>
    </location>
</feature>
<evidence type="ECO:0000313" key="3">
    <source>
        <dbReference type="Proteomes" id="UP000094444"/>
    </source>
</evidence>
<keyword evidence="3" id="KW-1185">Reference proteome</keyword>
<dbReference type="AlphaFoldDB" id="A0A2P5I908"/>
<dbReference type="InParanoid" id="A0A2P5I908"/>
<feature type="region of interest" description="Disordered" evidence="1">
    <location>
        <begin position="262"/>
        <end position="298"/>
    </location>
</feature>
<feature type="compositionally biased region" description="Pro residues" evidence="1">
    <location>
        <begin position="172"/>
        <end position="185"/>
    </location>
</feature>
<protein>
    <submittedName>
        <fullName evidence="2">Uncharacterized protein</fullName>
    </submittedName>
</protein>
<name>A0A2P5I908_DIAHE</name>
<organism evidence="2 3">
    <name type="scientific">Diaporthe helianthi</name>
    <dbReference type="NCBI Taxonomy" id="158607"/>
    <lineage>
        <taxon>Eukaryota</taxon>
        <taxon>Fungi</taxon>
        <taxon>Dikarya</taxon>
        <taxon>Ascomycota</taxon>
        <taxon>Pezizomycotina</taxon>
        <taxon>Sordariomycetes</taxon>
        <taxon>Sordariomycetidae</taxon>
        <taxon>Diaporthales</taxon>
        <taxon>Diaporthaceae</taxon>
        <taxon>Diaporthe</taxon>
    </lineage>
</organism>
<feature type="compositionally biased region" description="Low complexity" evidence="1">
    <location>
        <begin position="157"/>
        <end position="171"/>
    </location>
</feature>
<feature type="compositionally biased region" description="Low complexity" evidence="1">
    <location>
        <begin position="124"/>
        <end position="138"/>
    </location>
</feature>
<accession>A0A2P5I908</accession>
<gene>
    <name evidence="2" type="ORF">DHEL01_v202614</name>
</gene>
<proteinExistence type="predicted"/>
<feature type="compositionally biased region" description="Polar residues" evidence="1">
    <location>
        <begin position="108"/>
        <end position="119"/>
    </location>
</feature>
<feature type="compositionally biased region" description="Polar residues" evidence="1">
    <location>
        <begin position="139"/>
        <end position="151"/>
    </location>
</feature>
<feature type="region of interest" description="Disordered" evidence="1">
    <location>
        <begin position="1"/>
        <end position="209"/>
    </location>
</feature>
<dbReference type="Proteomes" id="UP000094444">
    <property type="component" value="Unassembled WGS sequence"/>
</dbReference>
<feature type="compositionally biased region" description="Polar residues" evidence="1">
    <location>
        <begin position="1"/>
        <end position="16"/>
    </location>
</feature>
<comment type="caution">
    <text evidence="2">The sequence shown here is derived from an EMBL/GenBank/DDBJ whole genome shotgun (WGS) entry which is preliminary data.</text>
</comment>
<sequence>MSSCSGRGWDKQQQQGIFVDPDVARSTTSNSTMQPGNGMGNQLSSSGVHRGSRSEPLRPRHSHPAPSTFFPDDSASLQEYQPGSDRETRWNAQMPPAIAQATRYPAYSSASRGSQNQYAPPSFGSTLQGSVSGSSQSQLRTPSSGLHQSSYFFDGATPTGSYSQLSSSQLSGPPPTDYEPLPPIFGPNAPSNVRDTAASSSARSRNQTPSFMAQSINIGVPSDAQMHFYYNQVDNRLQLHIQNNAPQRTPTTPQQQIWEIPTHASPSQPRHVHQTATRGRASRSARSGLSKRVKKNSFNEWTDKRSVSYEDVPNGRPC</sequence>
<evidence type="ECO:0000313" key="2">
    <source>
        <dbReference type="EMBL" id="POS78984.1"/>
    </source>
</evidence>